<dbReference type="Gene3D" id="1.10.10.60">
    <property type="entry name" value="Homeodomain-like"/>
    <property type="match status" value="1"/>
</dbReference>
<dbReference type="SUPFAM" id="SSF46689">
    <property type="entry name" value="Homeodomain-like"/>
    <property type="match status" value="2"/>
</dbReference>
<dbReference type="InterPro" id="IPR018060">
    <property type="entry name" value="HTH_AraC"/>
</dbReference>
<keyword evidence="1" id="KW-0805">Transcription regulation</keyword>
<dbReference type="SMART" id="SM00342">
    <property type="entry name" value="HTH_ARAC"/>
    <property type="match status" value="1"/>
</dbReference>
<dbReference type="EMBL" id="BONE01000039">
    <property type="protein sequence ID" value="GIF75139.1"/>
    <property type="molecule type" value="Genomic_DNA"/>
</dbReference>
<dbReference type="Proteomes" id="UP000604117">
    <property type="component" value="Unassembled WGS sequence"/>
</dbReference>
<name>A0ABQ4CV34_9ACTN</name>
<dbReference type="PROSITE" id="PS01124">
    <property type="entry name" value="HTH_ARAC_FAMILY_2"/>
    <property type="match status" value="1"/>
</dbReference>
<dbReference type="PANTHER" id="PTHR46796">
    <property type="entry name" value="HTH-TYPE TRANSCRIPTIONAL ACTIVATOR RHAS-RELATED"/>
    <property type="match status" value="1"/>
</dbReference>
<evidence type="ECO:0000256" key="3">
    <source>
        <dbReference type="ARBA" id="ARBA00023163"/>
    </source>
</evidence>
<evidence type="ECO:0000313" key="5">
    <source>
        <dbReference type="EMBL" id="GIF75139.1"/>
    </source>
</evidence>
<dbReference type="Pfam" id="PF14525">
    <property type="entry name" value="AraC_binding_2"/>
    <property type="match status" value="1"/>
</dbReference>
<dbReference type="Pfam" id="PF12833">
    <property type="entry name" value="HTH_18"/>
    <property type="match status" value="1"/>
</dbReference>
<dbReference type="InterPro" id="IPR018062">
    <property type="entry name" value="HTH_AraC-typ_CS"/>
</dbReference>
<reference evidence="5 6" key="1">
    <citation type="submission" date="2021-01" db="EMBL/GenBank/DDBJ databases">
        <title>Whole genome shotgun sequence of Asanoa siamensis NBRC 107932.</title>
        <authorList>
            <person name="Komaki H."/>
            <person name="Tamura T."/>
        </authorList>
    </citation>
    <scope>NUCLEOTIDE SEQUENCE [LARGE SCALE GENOMIC DNA]</scope>
    <source>
        <strain evidence="5 6">NBRC 107932</strain>
    </source>
</reference>
<dbReference type="InterPro" id="IPR050204">
    <property type="entry name" value="AraC_XylS_family_regulators"/>
</dbReference>
<dbReference type="PANTHER" id="PTHR46796:SF12">
    <property type="entry name" value="HTH-TYPE DNA-BINDING TRANSCRIPTIONAL ACTIVATOR EUTR"/>
    <property type="match status" value="1"/>
</dbReference>
<organism evidence="5 6">
    <name type="scientific">Asanoa siamensis</name>
    <dbReference type="NCBI Taxonomy" id="926357"/>
    <lineage>
        <taxon>Bacteria</taxon>
        <taxon>Bacillati</taxon>
        <taxon>Actinomycetota</taxon>
        <taxon>Actinomycetes</taxon>
        <taxon>Micromonosporales</taxon>
        <taxon>Micromonosporaceae</taxon>
        <taxon>Asanoa</taxon>
    </lineage>
</organism>
<dbReference type="PROSITE" id="PS00041">
    <property type="entry name" value="HTH_ARAC_FAMILY_1"/>
    <property type="match status" value="1"/>
</dbReference>
<protein>
    <recommendedName>
        <fullName evidence="4">HTH araC/xylS-type domain-containing protein</fullName>
    </recommendedName>
</protein>
<feature type="domain" description="HTH araC/xylS-type" evidence="4">
    <location>
        <begin position="235"/>
        <end position="336"/>
    </location>
</feature>
<dbReference type="InterPro" id="IPR009057">
    <property type="entry name" value="Homeodomain-like_sf"/>
</dbReference>
<comment type="caution">
    <text evidence="5">The sequence shown here is derived from an EMBL/GenBank/DDBJ whole genome shotgun (WGS) entry which is preliminary data.</text>
</comment>
<keyword evidence="2" id="KW-0238">DNA-binding</keyword>
<gene>
    <name evidence="5" type="ORF">Asi02nite_46570</name>
</gene>
<proteinExistence type="predicted"/>
<dbReference type="InterPro" id="IPR035418">
    <property type="entry name" value="AraC-bd_2"/>
</dbReference>
<evidence type="ECO:0000256" key="1">
    <source>
        <dbReference type="ARBA" id="ARBA00023015"/>
    </source>
</evidence>
<evidence type="ECO:0000313" key="6">
    <source>
        <dbReference type="Proteomes" id="UP000604117"/>
    </source>
</evidence>
<sequence length="337" mass="36819">MLVVMRHRPDTQRADLPLPETQSFRVSDLDEARAICTEYYYEVALDLLDRSRPLAFAADLVRLGPVTVGDIRFGADVAIGADILDAYHVNLPVAGAIGSEHRGAITVASPRRAAVYRPGAGAHAGRWSADCRSLGIRVDRASLEAELEALVGRPIRGPIRFGPSFDTTMGAGLTWSRMANLLRSELENPHSALLQPLVAERYAQGMLSGLLFATDHQYAEALTAHVPPARPRTVRRAVQVMEADPTHPFTTAELARLAGVSARALQEGFRRHVGLSPMAYLQHVRMGYAREELRHPVPGRDTVAAIAHAWGFGHLGRFAAAYRERFGESPSATLRGR</sequence>
<keyword evidence="6" id="KW-1185">Reference proteome</keyword>
<evidence type="ECO:0000259" key="4">
    <source>
        <dbReference type="PROSITE" id="PS01124"/>
    </source>
</evidence>
<keyword evidence="3" id="KW-0804">Transcription</keyword>
<evidence type="ECO:0000256" key="2">
    <source>
        <dbReference type="ARBA" id="ARBA00023125"/>
    </source>
</evidence>
<accession>A0ABQ4CV34</accession>